<proteinExistence type="predicted"/>
<dbReference type="EMBL" id="BPLR01007557">
    <property type="protein sequence ID" value="GIY17862.1"/>
    <property type="molecule type" value="Genomic_DNA"/>
</dbReference>
<gene>
    <name evidence="1" type="ORF">CEXT_480901</name>
</gene>
<sequence>KRINAVRREEMVASEEVDIFLEVQIKDVLDSNIGTDTFLLYSVLRQSRKKETKKEILSKNYIRTTSTDLKFHCSVSSRRTINLANYPRRAFVNYRFPYSSRIHKRRLPMSFLRRGFNKHSLVAANLRTKINTLPHLFTQRVNRWPAPVCQGRQRHCNPINH</sequence>
<reference evidence="1 2" key="1">
    <citation type="submission" date="2021-06" db="EMBL/GenBank/DDBJ databases">
        <title>Caerostris extrusa draft genome.</title>
        <authorList>
            <person name="Kono N."/>
            <person name="Arakawa K."/>
        </authorList>
    </citation>
    <scope>NUCLEOTIDE SEQUENCE [LARGE SCALE GENOMIC DNA]</scope>
</reference>
<keyword evidence="2" id="KW-1185">Reference proteome</keyword>
<dbReference type="Proteomes" id="UP001054945">
    <property type="component" value="Unassembled WGS sequence"/>
</dbReference>
<comment type="caution">
    <text evidence="1">The sequence shown here is derived from an EMBL/GenBank/DDBJ whole genome shotgun (WGS) entry which is preliminary data.</text>
</comment>
<dbReference type="AlphaFoldDB" id="A0AAV4RCM8"/>
<organism evidence="1 2">
    <name type="scientific">Caerostris extrusa</name>
    <name type="common">Bark spider</name>
    <name type="synonym">Caerostris bankana</name>
    <dbReference type="NCBI Taxonomy" id="172846"/>
    <lineage>
        <taxon>Eukaryota</taxon>
        <taxon>Metazoa</taxon>
        <taxon>Ecdysozoa</taxon>
        <taxon>Arthropoda</taxon>
        <taxon>Chelicerata</taxon>
        <taxon>Arachnida</taxon>
        <taxon>Araneae</taxon>
        <taxon>Araneomorphae</taxon>
        <taxon>Entelegynae</taxon>
        <taxon>Araneoidea</taxon>
        <taxon>Araneidae</taxon>
        <taxon>Caerostris</taxon>
    </lineage>
</organism>
<evidence type="ECO:0000313" key="1">
    <source>
        <dbReference type="EMBL" id="GIY17862.1"/>
    </source>
</evidence>
<name>A0AAV4RCM8_CAEEX</name>
<accession>A0AAV4RCM8</accession>
<protein>
    <submittedName>
        <fullName evidence="1">Uncharacterized protein</fullName>
    </submittedName>
</protein>
<evidence type="ECO:0000313" key="2">
    <source>
        <dbReference type="Proteomes" id="UP001054945"/>
    </source>
</evidence>
<feature type="non-terminal residue" evidence="1">
    <location>
        <position position="1"/>
    </location>
</feature>